<accession>L8FZJ0</accession>
<feature type="signal peptide" evidence="2">
    <location>
        <begin position="1"/>
        <end position="16"/>
    </location>
</feature>
<dbReference type="STRING" id="658429.L8FZJ0"/>
<evidence type="ECO:0000256" key="1">
    <source>
        <dbReference type="ARBA" id="ARBA00022729"/>
    </source>
</evidence>
<evidence type="ECO:0000259" key="3">
    <source>
        <dbReference type="Pfam" id="PF10342"/>
    </source>
</evidence>
<dbReference type="EMBL" id="GL573448">
    <property type="protein sequence ID" value="ELR06435.1"/>
    <property type="molecule type" value="Genomic_DNA"/>
</dbReference>
<reference evidence="5" key="1">
    <citation type="submission" date="2010-09" db="EMBL/GenBank/DDBJ databases">
        <title>The genome sequence of Geomyces destructans 20631-21.</title>
        <authorList>
            <consortium name="The Broad Institute Genome Sequencing Platform"/>
            <person name="Cuomo C.A."/>
            <person name="Blehert D.S."/>
            <person name="Lorch J.M."/>
            <person name="Young S.K."/>
            <person name="Zeng Q."/>
            <person name="Gargeya S."/>
            <person name="Fitzgerald M."/>
            <person name="Haas B."/>
            <person name="Abouelleil A."/>
            <person name="Alvarado L."/>
            <person name="Arachchi H.M."/>
            <person name="Berlin A."/>
            <person name="Brown A."/>
            <person name="Chapman S.B."/>
            <person name="Chen Z."/>
            <person name="Dunbar C."/>
            <person name="Freedman E."/>
            <person name="Gearin G."/>
            <person name="Gellesch M."/>
            <person name="Goldberg J."/>
            <person name="Griggs A."/>
            <person name="Gujja S."/>
            <person name="Heiman D."/>
            <person name="Howarth C."/>
            <person name="Larson L."/>
            <person name="Lui A."/>
            <person name="MacDonald P.J.P."/>
            <person name="Montmayeur A."/>
            <person name="Murphy C."/>
            <person name="Neiman D."/>
            <person name="Pearson M."/>
            <person name="Priest M."/>
            <person name="Roberts A."/>
            <person name="Saif S."/>
            <person name="Shea T."/>
            <person name="Shenoy N."/>
            <person name="Sisk P."/>
            <person name="Stolte C."/>
            <person name="Sykes S."/>
            <person name="Wortman J."/>
            <person name="Nusbaum C."/>
            <person name="Birren B."/>
        </authorList>
    </citation>
    <scope>NUCLEOTIDE SEQUENCE [LARGE SCALE GENOMIC DNA]</scope>
    <source>
        <strain evidence="5">ATCC MYA-4855 / 20631-21</strain>
    </source>
</reference>
<gene>
    <name evidence="4" type="ORF">GMDG_07960</name>
</gene>
<dbReference type="Pfam" id="PF10342">
    <property type="entry name" value="Kre9_KNH"/>
    <property type="match status" value="1"/>
</dbReference>
<dbReference type="InterPro" id="IPR052982">
    <property type="entry name" value="SRP1/TIP1-like"/>
</dbReference>
<organism evidence="4 5">
    <name type="scientific">Pseudogymnoascus destructans (strain ATCC MYA-4855 / 20631-21)</name>
    <name type="common">Bat white-nose syndrome fungus</name>
    <name type="synonym">Geomyces destructans</name>
    <dbReference type="NCBI Taxonomy" id="658429"/>
    <lineage>
        <taxon>Eukaryota</taxon>
        <taxon>Fungi</taxon>
        <taxon>Dikarya</taxon>
        <taxon>Ascomycota</taxon>
        <taxon>Pezizomycotina</taxon>
        <taxon>Leotiomycetes</taxon>
        <taxon>Thelebolales</taxon>
        <taxon>Thelebolaceae</taxon>
        <taxon>Pseudogymnoascus</taxon>
    </lineage>
</organism>
<dbReference type="InterPro" id="IPR018466">
    <property type="entry name" value="Kre9/Knh1-like_N"/>
</dbReference>
<proteinExistence type="predicted"/>
<dbReference type="InParanoid" id="L8FZJ0"/>
<dbReference type="PANTHER" id="PTHR40633">
    <property type="entry name" value="MATRIX PROTEIN, PUTATIVE (AFU_ORTHOLOGUE AFUA_8G05410)-RELATED"/>
    <property type="match status" value="1"/>
</dbReference>
<name>L8FZJ0_PSED2</name>
<dbReference type="HOGENOM" id="CLU_065618_0_1_1"/>
<feature type="chain" id="PRO_5003989880" description="Yeast cell wall synthesis Kre9/Knh1-like N-terminal domain-containing protein" evidence="2">
    <location>
        <begin position="17"/>
        <end position="220"/>
    </location>
</feature>
<keyword evidence="1 2" id="KW-0732">Signal</keyword>
<feature type="domain" description="Yeast cell wall synthesis Kre9/Knh1-like N-terminal" evidence="3">
    <location>
        <begin position="29"/>
        <end position="104"/>
    </location>
</feature>
<evidence type="ECO:0000313" key="4">
    <source>
        <dbReference type="EMBL" id="ELR06435.1"/>
    </source>
</evidence>
<dbReference type="AlphaFoldDB" id="L8FZJ0"/>
<dbReference type="PANTHER" id="PTHR40633:SF1">
    <property type="entry name" value="GPI ANCHORED SERINE-THREONINE RICH PROTEIN (AFU_ORTHOLOGUE AFUA_1G03630)"/>
    <property type="match status" value="1"/>
</dbReference>
<evidence type="ECO:0000256" key="2">
    <source>
        <dbReference type="SAM" id="SignalP"/>
    </source>
</evidence>
<dbReference type="VEuPathDB" id="FungiDB:GMDG_07960"/>
<protein>
    <recommendedName>
        <fullName evidence="3">Yeast cell wall synthesis Kre9/Knh1-like N-terminal domain-containing protein</fullName>
    </recommendedName>
</protein>
<dbReference type="OrthoDB" id="5589325at2759"/>
<sequence>MHFSQILVLGAAFAMAKVMITNADYSGITFDHPFTVTWQGATGMVSLLLKNGVPSNQLLVDTIADGLSGTSFTWYPEGNLEEGIYNLEIKDSSGGVNYSPQFRIDHGIAYDDGEGDDAQHHSVAPGHFLHNATESIGTETTEYVTATTGHAGAFPTLVPVHNATVTSSTGVNNHTVGTPTNTSISPPTSSVLTAKAAHHVSPFNGLVLSLLGALALGIAN</sequence>
<dbReference type="Proteomes" id="UP000011064">
    <property type="component" value="Unassembled WGS sequence"/>
</dbReference>
<evidence type="ECO:0000313" key="5">
    <source>
        <dbReference type="Proteomes" id="UP000011064"/>
    </source>
</evidence>
<keyword evidence="5" id="KW-1185">Reference proteome</keyword>